<feature type="domain" description="Methyltransferase FkbM" evidence="1">
    <location>
        <begin position="52"/>
        <end position="218"/>
    </location>
</feature>
<dbReference type="InterPro" id="IPR029063">
    <property type="entry name" value="SAM-dependent_MTases_sf"/>
</dbReference>
<dbReference type="InterPro" id="IPR053202">
    <property type="entry name" value="EGF_Rcpt_Signaling_Reg"/>
</dbReference>
<gene>
    <name evidence="2" type="ORF">ACFQZS_03960</name>
</gene>
<dbReference type="InterPro" id="IPR006342">
    <property type="entry name" value="FkbM_mtfrase"/>
</dbReference>
<dbReference type="PANTHER" id="PTHR34009:SF2">
    <property type="entry name" value="PROTEIN STAR"/>
    <property type="match status" value="1"/>
</dbReference>
<organism evidence="2 3">
    <name type="scientific">Mucilaginibacter calamicampi</name>
    <dbReference type="NCBI Taxonomy" id="1302352"/>
    <lineage>
        <taxon>Bacteria</taxon>
        <taxon>Pseudomonadati</taxon>
        <taxon>Bacteroidota</taxon>
        <taxon>Sphingobacteriia</taxon>
        <taxon>Sphingobacteriales</taxon>
        <taxon>Sphingobacteriaceae</taxon>
        <taxon>Mucilaginibacter</taxon>
    </lineage>
</organism>
<accession>A0ABW2YV16</accession>
<dbReference type="EMBL" id="JBHTHU010000001">
    <property type="protein sequence ID" value="MFD0749283.1"/>
    <property type="molecule type" value="Genomic_DNA"/>
</dbReference>
<evidence type="ECO:0000313" key="3">
    <source>
        <dbReference type="Proteomes" id="UP001596958"/>
    </source>
</evidence>
<dbReference type="Gene3D" id="3.40.50.150">
    <property type="entry name" value="Vaccinia Virus protein VP39"/>
    <property type="match status" value="1"/>
</dbReference>
<protein>
    <submittedName>
        <fullName evidence="2">FkbM family methyltransferase</fullName>
    </submittedName>
</protein>
<reference evidence="3" key="1">
    <citation type="journal article" date="2019" name="Int. J. Syst. Evol. Microbiol.">
        <title>The Global Catalogue of Microorganisms (GCM) 10K type strain sequencing project: providing services to taxonomists for standard genome sequencing and annotation.</title>
        <authorList>
            <consortium name="The Broad Institute Genomics Platform"/>
            <consortium name="The Broad Institute Genome Sequencing Center for Infectious Disease"/>
            <person name="Wu L."/>
            <person name="Ma J."/>
        </authorList>
    </citation>
    <scope>NUCLEOTIDE SEQUENCE [LARGE SCALE GENOMIC DNA]</scope>
    <source>
        <strain evidence="3">CCUG 63418</strain>
    </source>
</reference>
<dbReference type="GO" id="GO:0032259">
    <property type="term" value="P:methylation"/>
    <property type="evidence" value="ECO:0007669"/>
    <property type="project" value="UniProtKB-KW"/>
</dbReference>
<dbReference type="Pfam" id="PF05050">
    <property type="entry name" value="Methyltransf_21"/>
    <property type="match status" value="1"/>
</dbReference>
<dbReference type="GO" id="GO:0008168">
    <property type="term" value="F:methyltransferase activity"/>
    <property type="evidence" value="ECO:0007669"/>
    <property type="project" value="UniProtKB-KW"/>
</dbReference>
<keyword evidence="2" id="KW-0808">Transferase</keyword>
<comment type="caution">
    <text evidence="2">The sequence shown here is derived from an EMBL/GenBank/DDBJ whole genome shotgun (WGS) entry which is preliminary data.</text>
</comment>
<sequence length="238" mass="26885">MDKLKSLVKKIVFTFIKPPVVQIYNTNSQAGEDKIVEFLFKSKGIQAIRYIDIGANDPIGHNNTYLFYSSNSSGVLIEPDTTFISRLEAARPRDTVINAAVSTGSDTEAELYVFADSALNTLSKADAELRQASGLNKILQIKKVPLLTIAQVIDQYMEKCLPDLVSLDVEGVDLEILRSFPFEKYPVPVWIVETCAYSEDHIKPKNTEIIDLMLSRDYFVYADTYINTIFVHQNWFKA</sequence>
<proteinExistence type="predicted"/>
<keyword evidence="2" id="KW-0489">Methyltransferase</keyword>
<dbReference type="PANTHER" id="PTHR34009">
    <property type="entry name" value="PROTEIN STAR"/>
    <property type="match status" value="1"/>
</dbReference>
<keyword evidence="3" id="KW-1185">Reference proteome</keyword>
<evidence type="ECO:0000259" key="1">
    <source>
        <dbReference type="Pfam" id="PF05050"/>
    </source>
</evidence>
<dbReference type="RefSeq" id="WP_377097502.1">
    <property type="nucleotide sequence ID" value="NZ_JBHTHU010000001.1"/>
</dbReference>
<evidence type="ECO:0000313" key="2">
    <source>
        <dbReference type="EMBL" id="MFD0749283.1"/>
    </source>
</evidence>
<dbReference type="Proteomes" id="UP001596958">
    <property type="component" value="Unassembled WGS sequence"/>
</dbReference>
<name>A0ABW2YV16_9SPHI</name>
<dbReference type="SUPFAM" id="SSF53335">
    <property type="entry name" value="S-adenosyl-L-methionine-dependent methyltransferases"/>
    <property type="match status" value="1"/>
</dbReference>